<name>O26215_METTH</name>
<evidence type="ECO:0000256" key="1">
    <source>
        <dbReference type="SAM" id="Phobius"/>
    </source>
</evidence>
<feature type="transmembrane region" description="Helical" evidence="1">
    <location>
        <begin position="12"/>
        <end position="33"/>
    </location>
</feature>
<dbReference type="KEGG" id="mth:MTH_112"/>
<dbReference type="AlphaFoldDB" id="O26215"/>
<accession>O26215</accession>
<organism evidence="2 3">
    <name type="scientific">Methanothermobacter thermautotrophicus (strain ATCC 29096 / DSM 1053 / JCM 10044 / NBRC 100330 / Delta H)</name>
    <name type="common">Methanobacterium thermoautotrophicum</name>
    <dbReference type="NCBI Taxonomy" id="187420"/>
    <lineage>
        <taxon>Archaea</taxon>
        <taxon>Methanobacteriati</taxon>
        <taxon>Methanobacteriota</taxon>
        <taxon>Methanomada group</taxon>
        <taxon>Methanobacteria</taxon>
        <taxon>Methanobacteriales</taxon>
        <taxon>Methanobacteriaceae</taxon>
        <taxon>Methanothermobacter</taxon>
    </lineage>
</organism>
<evidence type="ECO:0000313" key="2">
    <source>
        <dbReference type="EMBL" id="AAB84618.1"/>
    </source>
</evidence>
<gene>
    <name evidence="2" type="ordered locus">MTH_112</name>
</gene>
<dbReference type="EMBL" id="AE000666">
    <property type="protein sequence ID" value="AAB84618.1"/>
    <property type="molecule type" value="Genomic_DNA"/>
</dbReference>
<feature type="transmembrane region" description="Helical" evidence="1">
    <location>
        <begin position="138"/>
        <end position="156"/>
    </location>
</feature>
<feature type="transmembrane region" description="Helical" evidence="1">
    <location>
        <begin position="39"/>
        <end position="56"/>
    </location>
</feature>
<dbReference type="PATRIC" id="fig|187420.15.peg.83"/>
<evidence type="ECO:0008006" key="4">
    <source>
        <dbReference type="Google" id="ProtNLM"/>
    </source>
</evidence>
<keyword evidence="3" id="KW-1185">Reference proteome</keyword>
<dbReference type="STRING" id="187420.MTH_112"/>
<keyword evidence="1" id="KW-0812">Transmembrane</keyword>
<keyword evidence="1" id="KW-0472">Membrane</keyword>
<proteinExistence type="predicted"/>
<evidence type="ECO:0000313" key="3">
    <source>
        <dbReference type="Proteomes" id="UP000005223"/>
    </source>
</evidence>
<dbReference type="InParanoid" id="O26215"/>
<dbReference type="HOGENOM" id="CLU_137176_0_0_2"/>
<dbReference type="PIR" id="A69016">
    <property type="entry name" value="A69016"/>
</dbReference>
<keyword evidence="1" id="KW-1133">Transmembrane helix</keyword>
<sequence>MNYRNIMKHSLKTGLSFGLTSAIITTLGLMVGLHSGTHSRLAVIGGVLTIAIADAFSDAMGIHISEEAENVHTEGEIWESTLATFISKFLFALTFLVPVLTLDLTLAIIVSIIWGLLLLTVLSFHIARSRNVPPGRVLLEHIATAIMIIVITHYAGDWISSTFG</sequence>
<feature type="transmembrane region" description="Helical" evidence="1">
    <location>
        <begin position="106"/>
        <end position="126"/>
    </location>
</feature>
<dbReference type="EnsemblBacteria" id="AAB84618">
    <property type="protein sequence ID" value="AAB84618"/>
    <property type="gene ID" value="MTH_112"/>
</dbReference>
<dbReference type="CDD" id="cd01059">
    <property type="entry name" value="CCC1_like"/>
    <property type="match status" value="1"/>
</dbReference>
<feature type="transmembrane region" description="Helical" evidence="1">
    <location>
        <begin position="77"/>
        <end position="100"/>
    </location>
</feature>
<dbReference type="Proteomes" id="UP000005223">
    <property type="component" value="Chromosome"/>
</dbReference>
<dbReference type="PaxDb" id="187420-MTH_112"/>
<reference evidence="2 3" key="1">
    <citation type="journal article" date="1997" name="J. Bacteriol.">
        <title>Complete genome sequence of Methanobacterium thermoautotrophicum deltaH: functional analysis and comparative genomics.</title>
        <authorList>
            <person name="Smith D.R."/>
            <person name="Doucette-Stamm L.A."/>
            <person name="Deloughery C."/>
            <person name="Lee H.-M."/>
            <person name="Dubois J."/>
            <person name="Aldredge T."/>
            <person name="Bashirzadeh R."/>
            <person name="Blakely D."/>
            <person name="Cook R."/>
            <person name="Gilbert K."/>
            <person name="Harrison D."/>
            <person name="Hoang L."/>
            <person name="Keagle P."/>
            <person name="Lumm W."/>
            <person name="Pothier B."/>
            <person name="Qiu D."/>
            <person name="Spadafora R."/>
            <person name="Vicare R."/>
            <person name="Wang Y."/>
            <person name="Wierzbowski J."/>
            <person name="Gibson R."/>
            <person name="Jiwani N."/>
            <person name="Caruso A."/>
            <person name="Bush D."/>
            <person name="Safer H."/>
            <person name="Patwell D."/>
            <person name="Prabhakar S."/>
            <person name="McDougall S."/>
            <person name="Shimer G."/>
            <person name="Goyal A."/>
            <person name="Pietrovski S."/>
            <person name="Church G.M."/>
            <person name="Daniels C.J."/>
            <person name="Mao J.-i."/>
            <person name="Rice P."/>
            <person name="Nolling J."/>
            <person name="Reeve J.N."/>
        </authorList>
    </citation>
    <scope>NUCLEOTIDE SEQUENCE [LARGE SCALE GENOMIC DNA]</scope>
    <source>
        <strain evidence="3">ATCC 29096 / DSM 1053 / JCM 10044 / NBRC 100330 / Delta H</strain>
    </source>
</reference>
<protein>
    <recommendedName>
        <fullName evidence="4">VIT family protein</fullName>
    </recommendedName>
</protein>